<dbReference type="AlphaFoldDB" id="A0A291P2E1"/>
<keyword evidence="7" id="KW-0862">Zinc</keyword>
<dbReference type="GO" id="GO:0046872">
    <property type="term" value="F:metal ion binding"/>
    <property type="evidence" value="ECO:0007669"/>
    <property type="project" value="UniProtKB-KW"/>
</dbReference>
<dbReference type="RefSeq" id="WP_097787633.1">
    <property type="nucleotide sequence ID" value="NZ_BAAADT010000020.1"/>
</dbReference>
<dbReference type="EMBL" id="CP021435">
    <property type="protein sequence ID" value="ATJ81044.1"/>
    <property type="molecule type" value="Genomic_DNA"/>
</dbReference>
<dbReference type="InterPro" id="IPR004254">
    <property type="entry name" value="AdipoR/HlyIII-related"/>
</dbReference>
<dbReference type="KEGG" id="hbe:BEI_0057"/>
<dbReference type="InterPro" id="IPR005744">
    <property type="entry name" value="Hy-lIII"/>
</dbReference>
<evidence type="ECO:0000256" key="6">
    <source>
        <dbReference type="ARBA" id="ARBA00023136"/>
    </source>
</evidence>
<dbReference type="Proteomes" id="UP000219993">
    <property type="component" value="Chromosome"/>
</dbReference>
<dbReference type="GO" id="GO:0005886">
    <property type="term" value="C:plasma membrane"/>
    <property type="evidence" value="ECO:0007669"/>
    <property type="project" value="UniProtKB-SubCell"/>
</dbReference>
<feature type="transmembrane region" description="Helical" evidence="8">
    <location>
        <begin position="172"/>
        <end position="190"/>
    </location>
</feature>
<evidence type="ECO:0000256" key="4">
    <source>
        <dbReference type="ARBA" id="ARBA00022692"/>
    </source>
</evidence>
<name>A0A291P2E1_9GAMM</name>
<keyword evidence="7" id="KW-0479">Metal-binding</keyword>
<feature type="binding site" evidence="7">
    <location>
        <position position="201"/>
    </location>
    <ligand>
        <name>Zn(2+)</name>
        <dbReference type="ChEBI" id="CHEBI:29105"/>
    </ligand>
</feature>
<comment type="similarity">
    <text evidence="2">Belongs to the UPF0073 (Hly-III) family.</text>
</comment>
<organism evidence="9 10">
    <name type="scientific">Halomonas beimenensis</name>
    <dbReference type="NCBI Taxonomy" id="475662"/>
    <lineage>
        <taxon>Bacteria</taxon>
        <taxon>Pseudomonadati</taxon>
        <taxon>Pseudomonadota</taxon>
        <taxon>Gammaproteobacteria</taxon>
        <taxon>Oceanospirillales</taxon>
        <taxon>Halomonadaceae</taxon>
        <taxon>Halomonas</taxon>
    </lineage>
</organism>
<dbReference type="GO" id="GO:0140911">
    <property type="term" value="F:pore-forming activity"/>
    <property type="evidence" value="ECO:0007669"/>
    <property type="project" value="InterPro"/>
</dbReference>
<evidence type="ECO:0000313" key="9">
    <source>
        <dbReference type="EMBL" id="ATJ81044.1"/>
    </source>
</evidence>
<dbReference type="OrthoDB" id="9813689at2"/>
<feature type="binding site" evidence="7">
    <location>
        <position position="75"/>
    </location>
    <ligand>
        <name>Zn(2+)</name>
        <dbReference type="ChEBI" id="CHEBI:29105"/>
    </ligand>
</feature>
<dbReference type="PANTHER" id="PTHR20855:SF3">
    <property type="entry name" value="LD03007P"/>
    <property type="match status" value="1"/>
</dbReference>
<evidence type="ECO:0000256" key="3">
    <source>
        <dbReference type="ARBA" id="ARBA00022475"/>
    </source>
</evidence>
<keyword evidence="10" id="KW-1185">Reference proteome</keyword>
<dbReference type="PANTHER" id="PTHR20855">
    <property type="entry name" value="ADIPOR/PROGESTIN RECEPTOR-RELATED"/>
    <property type="match status" value="1"/>
</dbReference>
<keyword evidence="5 8" id="KW-1133">Transmembrane helix</keyword>
<feature type="transmembrane region" description="Helical" evidence="8">
    <location>
        <begin position="117"/>
        <end position="135"/>
    </location>
</feature>
<evidence type="ECO:0000256" key="8">
    <source>
        <dbReference type="SAM" id="Phobius"/>
    </source>
</evidence>
<feature type="transmembrane region" description="Helical" evidence="8">
    <location>
        <begin position="147"/>
        <end position="166"/>
    </location>
</feature>
<evidence type="ECO:0000256" key="5">
    <source>
        <dbReference type="ARBA" id="ARBA00022989"/>
    </source>
</evidence>
<evidence type="ECO:0000313" key="10">
    <source>
        <dbReference type="Proteomes" id="UP000219993"/>
    </source>
</evidence>
<keyword evidence="4 8" id="KW-0812">Transmembrane</keyword>
<dbReference type="Pfam" id="PF03006">
    <property type="entry name" value="HlyIII"/>
    <property type="match status" value="1"/>
</dbReference>
<feature type="transmembrane region" description="Helical" evidence="8">
    <location>
        <begin position="54"/>
        <end position="74"/>
    </location>
</feature>
<proteinExistence type="inferred from homology"/>
<feature type="transmembrane region" description="Helical" evidence="8">
    <location>
        <begin position="20"/>
        <end position="42"/>
    </location>
</feature>
<reference evidence="9 10" key="1">
    <citation type="journal article" date="2017" name="Sci. Rep.">
        <title>Revealing the Saline Adaptation Strategies of the Halophilic Bacterium Halomonas beimenensis through High-throughput Omics and Transposon Mutagenesis Approaches.</title>
        <authorList>
            <person name="Chen Y.H."/>
            <person name="Lin S.S."/>
            <person name="Shyu Y.T."/>
        </authorList>
    </citation>
    <scope>NUCLEOTIDE SEQUENCE [LARGE SCALE GENOMIC DNA]</scope>
    <source>
        <strain evidence="9 10">NTU-111</strain>
    </source>
</reference>
<keyword evidence="3" id="KW-1003">Cell membrane</keyword>
<keyword evidence="6 8" id="KW-0472">Membrane</keyword>
<accession>A0A291P2E1</accession>
<gene>
    <name evidence="9" type="primary">hlyIII</name>
    <name evidence="9" type="ORF">BEI_0057</name>
</gene>
<comment type="subcellular location">
    <subcellularLocation>
        <location evidence="1">Cell membrane</location>
        <topology evidence="1">Multi-pass membrane protein</topology>
    </subcellularLocation>
</comment>
<evidence type="ECO:0000256" key="1">
    <source>
        <dbReference type="ARBA" id="ARBA00004651"/>
    </source>
</evidence>
<evidence type="ECO:0000256" key="7">
    <source>
        <dbReference type="PIRSR" id="PIRSR604254-1"/>
    </source>
</evidence>
<feature type="binding site" evidence="7">
    <location>
        <position position="197"/>
    </location>
    <ligand>
        <name>Zn(2+)</name>
        <dbReference type="ChEBI" id="CHEBI:29105"/>
    </ligand>
</feature>
<sequence length="224" mass="24149">MQRRPSAPDEPAYSVLEEILHSASHGLGAVLSLAGTVVLVILTTRAAEVSVSKTAAVGLYGSTLVLLYTASTLYHGTRHPRLKRTFQVLDHCAIYALIAGTYTPFLMVNLQGSLGEPLLAVIWSLAVIGVVLKVWRPRGFDRLHLTGYFTLGWLILVAAGEIPTAFSPTGLGLLIAGGLTYSIGVVFFLIRAIPFNHAVWHLCVMGGSACHYFAVYTEVLPFRG</sequence>
<evidence type="ECO:0000256" key="2">
    <source>
        <dbReference type="ARBA" id="ARBA00008488"/>
    </source>
</evidence>
<protein>
    <submittedName>
        <fullName evidence="9">Putative membrane channel-forming protein YqfA, hemolysin III family</fullName>
    </submittedName>
</protein>
<dbReference type="NCBIfam" id="TIGR01065">
    <property type="entry name" value="hlyIII"/>
    <property type="match status" value="1"/>
</dbReference>
<feature type="transmembrane region" description="Helical" evidence="8">
    <location>
        <begin position="197"/>
        <end position="215"/>
    </location>
</feature>